<accession>A0AAE0LGF2</accession>
<evidence type="ECO:0000256" key="1">
    <source>
        <dbReference type="ARBA" id="ARBA00009324"/>
    </source>
</evidence>
<feature type="domain" description="Fatty acid hydroxylase" evidence="3">
    <location>
        <begin position="100"/>
        <end position="221"/>
    </location>
</feature>
<keyword evidence="2" id="KW-1133">Transmembrane helix</keyword>
<evidence type="ECO:0000313" key="5">
    <source>
        <dbReference type="Proteomes" id="UP001190700"/>
    </source>
</evidence>
<feature type="transmembrane region" description="Helical" evidence="2">
    <location>
        <begin position="159"/>
        <end position="176"/>
    </location>
</feature>
<evidence type="ECO:0000259" key="3">
    <source>
        <dbReference type="Pfam" id="PF04116"/>
    </source>
</evidence>
<dbReference type="AlphaFoldDB" id="A0AAE0LGF2"/>
<proteinExistence type="inferred from homology"/>
<keyword evidence="2" id="KW-0812">Transmembrane</keyword>
<dbReference type="EMBL" id="LGRX02002317">
    <property type="protein sequence ID" value="KAK3284343.1"/>
    <property type="molecule type" value="Genomic_DNA"/>
</dbReference>
<dbReference type="GO" id="GO:0008610">
    <property type="term" value="P:lipid biosynthetic process"/>
    <property type="evidence" value="ECO:0007669"/>
    <property type="project" value="InterPro"/>
</dbReference>
<feature type="transmembrane region" description="Helical" evidence="2">
    <location>
        <begin position="128"/>
        <end position="153"/>
    </location>
</feature>
<feature type="transmembrane region" description="Helical" evidence="2">
    <location>
        <begin position="12"/>
        <end position="30"/>
    </location>
</feature>
<feature type="transmembrane region" description="Helical" evidence="2">
    <location>
        <begin position="58"/>
        <end position="77"/>
    </location>
</feature>
<evidence type="ECO:0000256" key="2">
    <source>
        <dbReference type="SAM" id="Phobius"/>
    </source>
</evidence>
<keyword evidence="5" id="KW-1185">Reference proteome</keyword>
<dbReference type="GO" id="GO:0005506">
    <property type="term" value="F:iron ion binding"/>
    <property type="evidence" value="ECO:0007669"/>
    <property type="project" value="InterPro"/>
</dbReference>
<sequence length="232" mass="26543">MTLDYSFICSCFHLSGTTAAALVLLEWICWTDGWSKKFSKPDIKALYYDGVIANLKHYLVIGPVAYALALGFIVYFVEPWSPWISFPGTIITQGIGYAKAHRFMHQRQNYWMHKYHHQYHEKSFVRPIAANAVTLAEFCMAYASPLVVGAFLFRPDASALYWISVTVSLTNLLIHTPTNLLPMARYLPAFIVTNEKHFHHHEKNQKRFYSAPLLDFDRFLGLCEDAPEGKSG</sequence>
<evidence type="ECO:0000313" key="4">
    <source>
        <dbReference type="EMBL" id="KAK3284343.1"/>
    </source>
</evidence>
<reference evidence="4 5" key="1">
    <citation type="journal article" date="2015" name="Genome Biol. Evol.">
        <title>Comparative Genomics of a Bacterivorous Green Alga Reveals Evolutionary Causalities and Consequences of Phago-Mixotrophic Mode of Nutrition.</title>
        <authorList>
            <person name="Burns J.A."/>
            <person name="Paasch A."/>
            <person name="Narechania A."/>
            <person name="Kim E."/>
        </authorList>
    </citation>
    <scope>NUCLEOTIDE SEQUENCE [LARGE SCALE GENOMIC DNA]</scope>
    <source>
        <strain evidence="4 5">PLY_AMNH</strain>
    </source>
</reference>
<dbReference type="Pfam" id="PF04116">
    <property type="entry name" value="FA_hydroxylase"/>
    <property type="match status" value="1"/>
</dbReference>
<dbReference type="GO" id="GO:0016491">
    <property type="term" value="F:oxidoreductase activity"/>
    <property type="evidence" value="ECO:0007669"/>
    <property type="project" value="InterPro"/>
</dbReference>
<comment type="caution">
    <text evidence="4">The sequence shown here is derived from an EMBL/GenBank/DDBJ whole genome shotgun (WGS) entry which is preliminary data.</text>
</comment>
<comment type="similarity">
    <text evidence="1">Belongs to the sterol desaturase family.</text>
</comment>
<name>A0AAE0LGF2_9CHLO</name>
<keyword evidence="2" id="KW-0472">Membrane</keyword>
<organism evidence="4 5">
    <name type="scientific">Cymbomonas tetramitiformis</name>
    <dbReference type="NCBI Taxonomy" id="36881"/>
    <lineage>
        <taxon>Eukaryota</taxon>
        <taxon>Viridiplantae</taxon>
        <taxon>Chlorophyta</taxon>
        <taxon>Pyramimonadophyceae</taxon>
        <taxon>Pyramimonadales</taxon>
        <taxon>Pyramimonadaceae</taxon>
        <taxon>Cymbomonas</taxon>
    </lineage>
</organism>
<dbReference type="InterPro" id="IPR006694">
    <property type="entry name" value="Fatty_acid_hydroxylase"/>
</dbReference>
<protein>
    <recommendedName>
        <fullName evidence="3">Fatty acid hydroxylase domain-containing protein</fullName>
    </recommendedName>
</protein>
<gene>
    <name evidence="4" type="ORF">CYMTET_8005</name>
</gene>
<dbReference type="Proteomes" id="UP001190700">
    <property type="component" value="Unassembled WGS sequence"/>
</dbReference>